<proteinExistence type="inferred from homology"/>
<accession>A0ABM1VLY2</accession>
<keyword evidence="5 6" id="KW-0472">Membrane</keyword>
<feature type="transmembrane region" description="Helical" evidence="6">
    <location>
        <begin position="79"/>
        <end position="103"/>
    </location>
</feature>
<dbReference type="RefSeq" id="XP_030743374.1">
    <property type="nucleotide sequence ID" value="XM_030887514.2"/>
</dbReference>
<keyword evidence="4 6" id="KW-1133">Transmembrane helix</keyword>
<feature type="transmembrane region" description="Helical" evidence="6">
    <location>
        <begin position="123"/>
        <end position="141"/>
    </location>
</feature>
<evidence type="ECO:0000256" key="3">
    <source>
        <dbReference type="ARBA" id="ARBA00022692"/>
    </source>
</evidence>
<evidence type="ECO:0000313" key="8">
    <source>
        <dbReference type="RefSeq" id="XP_030743374.1"/>
    </source>
</evidence>
<keyword evidence="7" id="KW-1185">Reference proteome</keyword>
<comment type="similarity">
    <text evidence="2">Belongs to the MS4A family.</text>
</comment>
<evidence type="ECO:0000256" key="4">
    <source>
        <dbReference type="ARBA" id="ARBA00022989"/>
    </source>
</evidence>
<organism evidence="7 8">
    <name type="scientific">Echinops telfairi</name>
    <name type="common">Lesser hedgehog tenrec</name>
    <dbReference type="NCBI Taxonomy" id="9371"/>
    <lineage>
        <taxon>Eukaryota</taxon>
        <taxon>Metazoa</taxon>
        <taxon>Chordata</taxon>
        <taxon>Craniata</taxon>
        <taxon>Vertebrata</taxon>
        <taxon>Euteleostomi</taxon>
        <taxon>Mammalia</taxon>
        <taxon>Eutheria</taxon>
        <taxon>Afrotheria</taxon>
        <taxon>Tenrecidae</taxon>
        <taxon>Tenrecinae</taxon>
        <taxon>Echinops</taxon>
    </lineage>
</organism>
<name>A0ABM1VLY2_ECHTE</name>
<feature type="transmembrane region" description="Helical" evidence="6">
    <location>
        <begin position="161"/>
        <end position="187"/>
    </location>
</feature>
<evidence type="ECO:0000313" key="7">
    <source>
        <dbReference type="Proteomes" id="UP000694863"/>
    </source>
</evidence>
<feature type="transmembrane region" description="Helical" evidence="6">
    <location>
        <begin position="49"/>
        <end position="73"/>
    </location>
</feature>
<dbReference type="PANTHER" id="PTHR23320:SF54">
    <property type="entry name" value="MEMBRANE-SPANNING 4-DOMAINS SUBFAMILY A MEMBER 5"/>
    <property type="match status" value="1"/>
</dbReference>
<comment type="subcellular location">
    <subcellularLocation>
        <location evidence="1">Membrane</location>
        <topology evidence="1">Multi-pass membrane protein</topology>
    </subcellularLocation>
</comment>
<sequence length="190" mass="20938">MNPSTAHGPVLLVFPPELPIAKLQQGGLTATPYVPGNPLSKLIASKLKILGTLQILFGMMNFSFGVIMLFTFVDPYPRFPLIFLSGYPFWSSILFINSGAFLIAVKRKHTDTLVMLSRIMNSLSALGAIAGIVLLSFSFLLDQHYLCGFSDQLMHCHAITTLLIGIFIMLMVFTVIELFIALFFSIFGGQ</sequence>
<evidence type="ECO:0000256" key="6">
    <source>
        <dbReference type="SAM" id="Phobius"/>
    </source>
</evidence>
<dbReference type="Proteomes" id="UP000694863">
    <property type="component" value="Unplaced"/>
</dbReference>
<dbReference type="GeneID" id="101643248"/>
<dbReference type="Pfam" id="PF04103">
    <property type="entry name" value="CD20"/>
    <property type="match status" value="1"/>
</dbReference>
<dbReference type="InterPro" id="IPR030417">
    <property type="entry name" value="MS4A"/>
</dbReference>
<evidence type="ECO:0000256" key="1">
    <source>
        <dbReference type="ARBA" id="ARBA00004141"/>
    </source>
</evidence>
<gene>
    <name evidence="8" type="primary">MS4A5</name>
</gene>
<dbReference type="PANTHER" id="PTHR23320">
    <property type="entry name" value="MEMBRANE-SPANNING 4-DOMAINS SUBFAMILY A MS4A -RELATED"/>
    <property type="match status" value="1"/>
</dbReference>
<evidence type="ECO:0000256" key="2">
    <source>
        <dbReference type="ARBA" id="ARBA00009565"/>
    </source>
</evidence>
<keyword evidence="3 6" id="KW-0812">Transmembrane</keyword>
<evidence type="ECO:0000256" key="5">
    <source>
        <dbReference type="ARBA" id="ARBA00023136"/>
    </source>
</evidence>
<reference evidence="8" key="1">
    <citation type="submission" date="2025-08" db="UniProtKB">
        <authorList>
            <consortium name="RefSeq"/>
        </authorList>
    </citation>
    <scope>IDENTIFICATION</scope>
</reference>
<protein>
    <submittedName>
        <fullName evidence="8">Membrane-spanning 4-domains subfamily A member 5</fullName>
    </submittedName>
</protein>
<dbReference type="InterPro" id="IPR007237">
    <property type="entry name" value="CD20-like"/>
</dbReference>